<proteinExistence type="predicted"/>
<sequence>MTEKLNKLTIYVEKFEEKTKSNQKLFLDHVERSDEARMNLKDDIQSGIGLITDKKDEINEANLNMPKLPTPFSAIRSPIKQKEEMKNTFITDSRNQDSNQFLMKEACQLKEWPTLTGEGEYKNISFMKKNLC</sequence>
<organism evidence="1 2">
    <name type="scientific">Austropuccinia psidii MF-1</name>
    <dbReference type="NCBI Taxonomy" id="1389203"/>
    <lineage>
        <taxon>Eukaryota</taxon>
        <taxon>Fungi</taxon>
        <taxon>Dikarya</taxon>
        <taxon>Basidiomycota</taxon>
        <taxon>Pucciniomycotina</taxon>
        <taxon>Pucciniomycetes</taxon>
        <taxon>Pucciniales</taxon>
        <taxon>Sphaerophragmiaceae</taxon>
        <taxon>Austropuccinia</taxon>
    </lineage>
</organism>
<accession>A0A9Q3DNT2</accession>
<dbReference type="AlphaFoldDB" id="A0A9Q3DNT2"/>
<name>A0A9Q3DNT2_9BASI</name>
<evidence type="ECO:0000313" key="1">
    <source>
        <dbReference type="EMBL" id="MBW0504365.1"/>
    </source>
</evidence>
<gene>
    <name evidence="1" type="ORF">O181_044080</name>
</gene>
<keyword evidence="2" id="KW-1185">Reference proteome</keyword>
<dbReference type="Proteomes" id="UP000765509">
    <property type="component" value="Unassembled WGS sequence"/>
</dbReference>
<reference evidence="1" key="1">
    <citation type="submission" date="2021-03" db="EMBL/GenBank/DDBJ databases">
        <title>Draft genome sequence of rust myrtle Austropuccinia psidii MF-1, a brazilian biotype.</title>
        <authorList>
            <person name="Quecine M.C."/>
            <person name="Pachon D.M.R."/>
            <person name="Bonatelli M.L."/>
            <person name="Correr F.H."/>
            <person name="Franceschini L.M."/>
            <person name="Leite T.F."/>
            <person name="Margarido G.R.A."/>
            <person name="Almeida C.A."/>
            <person name="Ferrarezi J.A."/>
            <person name="Labate C.A."/>
        </authorList>
    </citation>
    <scope>NUCLEOTIDE SEQUENCE</scope>
    <source>
        <strain evidence="1">MF-1</strain>
    </source>
</reference>
<evidence type="ECO:0000313" key="2">
    <source>
        <dbReference type="Proteomes" id="UP000765509"/>
    </source>
</evidence>
<comment type="caution">
    <text evidence="1">The sequence shown here is derived from an EMBL/GenBank/DDBJ whole genome shotgun (WGS) entry which is preliminary data.</text>
</comment>
<protein>
    <submittedName>
        <fullName evidence="1">Uncharacterized protein</fullName>
    </submittedName>
</protein>
<dbReference type="EMBL" id="AVOT02017883">
    <property type="protein sequence ID" value="MBW0504365.1"/>
    <property type="molecule type" value="Genomic_DNA"/>
</dbReference>